<dbReference type="EMBL" id="VXIS01000301">
    <property type="protein sequence ID" value="KAA8894924.1"/>
    <property type="molecule type" value="Genomic_DNA"/>
</dbReference>
<dbReference type="InterPro" id="IPR011419">
    <property type="entry name" value="ATP12_ATP_synth-F1-assembly"/>
</dbReference>
<organism evidence="2 3">
    <name type="scientific">Sphaerosporella brunnea</name>
    <dbReference type="NCBI Taxonomy" id="1250544"/>
    <lineage>
        <taxon>Eukaryota</taxon>
        <taxon>Fungi</taxon>
        <taxon>Dikarya</taxon>
        <taxon>Ascomycota</taxon>
        <taxon>Pezizomycotina</taxon>
        <taxon>Pezizomycetes</taxon>
        <taxon>Pezizales</taxon>
        <taxon>Pyronemataceae</taxon>
        <taxon>Sphaerosporella</taxon>
    </lineage>
</organism>
<dbReference type="GO" id="GO:0033615">
    <property type="term" value="P:mitochondrial proton-transporting ATP synthase complex assembly"/>
    <property type="evidence" value="ECO:0007669"/>
    <property type="project" value="TreeGrafter"/>
</dbReference>
<feature type="region of interest" description="Disordered" evidence="1">
    <location>
        <begin position="62"/>
        <end position="105"/>
    </location>
</feature>
<name>A0A5J5EI48_9PEZI</name>
<protein>
    <submittedName>
        <fullName evidence="2">Uncharacterized protein</fullName>
    </submittedName>
</protein>
<accession>A0A5J5EI48</accession>
<dbReference type="OrthoDB" id="5322896at2759"/>
<evidence type="ECO:0000313" key="3">
    <source>
        <dbReference type="Proteomes" id="UP000326924"/>
    </source>
</evidence>
<sequence length="136" mass="15286">MVPDWRGPGEQQWGIEEAAKAASTEVNYQTQQWGEVEDTHDVEKEDVKRQVGAGWLMIVGEVDMPPKKPTKPPVGIRQSARGTKTTADDVNEQQAEPKDNDDEMPINVLYYQQSLPVSDSTRSQMKFGNISIRLKT</sequence>
<dbReference type="PANTHER" id="PTHR21013">
    <property type="entry name" value="ATP SYNTHASE MITOCHONDRIAL F1 COMPLEX ASSEMBLY FACTOR 2/ATP12 PROTEIN, MITOCHONDRIAL PRECURSOR"/>
    <property type="match status" value="1"/>
</dbReference>
<dbReference type="Proteomes" id="UP000326924">
    <property type="component" value="Unassembled WGS sequence"/>
</dbReference>
<reference evidence="2 3" key="1">
    <citation type="submission" date="2019-09" db="EMBL/GenBank/DDBJ databases">
        <title>Draft genome of the ectomycorrhizal ascomycete Sphaerosporella brunnea.</title>
        <authorList>
            <consortium name="DOE Joint Genome Institute"/>
            <person name="Benucci G.M."/>
            <person name="Marozzi G."/>
            <person name="Antonielli L."/>
            <person name="Sanchez S."/>
            <person name="Marco P."/>
            <person name="Wang X."/>
            <person name="Falini L.B."/>
            <person name="Barry K."/>
            <person name="Haridas S."/>
            <person name="Lipzen A."/>
            <person name="Labutti K."/>
            <person name="Grigoriev I.V."/>
            <person name="Murat C."/>
            <person name="Martin F."/>
            <person name="Albertini E."/>
            <person name="Donnini D."/>
            <person name="Bonito G."/>
        </authorList>
    </citation>
    <scope>NUCLEOTIDE SEQUENCE [LARGE SCALE GENOMIC DNA]</scope>
    <source>
        <strain evidence="2 3">Sb_GMNB300</strain>
    </source>
</reference>
<dbReference type="GO" id="GO:0005739">
    <property type="term" value="C:mitochondrion"/>
    <property type="evidence" value="ECO:0007669"/>
    <property type="project" value="TreeGrafter"/>
</dbReference>
<evidence type="ECO:0000313" key="2">
    <source>
        <dbReference type="EMBL" id="KAA8894924.1"/>
    </source>
</evidence>
<dbReference type="AlphaFoldDB" id="A0A5J5EI48"/>
<gene>
    <name evidence="2" type="ORF">FN846DRAFT_912355</name>
</gene>
<dbReference type="InterPro" id="IPR023335">
    <property type="entry name" value="ATP12_ortho_dom_sf"/>
</dbReference>
<dbReference type="SUPFAM" id="SSF160909">
    <property type="entry name" value="ATP12-like"/>
    <property type="match status" value="1"/>
</dbReference>
<proteinExistence type="predicted"/>
<dbReference type="PANTHER" id="PTHR21013:SF10">
    <property type="entry name" value="ATP SYNTHASE MITOCHONDRIAL F1 COMPLEX ASSEMBLY FACTOR 2"/>
    <property type="match status" value="1"/>
</dbReference>
<comment type="caution">
    <text evidence="2">The sequence shown here is derived from an EMBL/GenBank/DDBJ whole genome shotgun (WGS) entry which is preliminary data.</text>
</comment>
<keyword evidence="3" id="KW-1185">Reference proteome</keyword>
<dbReference type="Gene3D" id="1.10.3580.10">
    <property type="entry name" value="ATP12 ATPase"/>
    <property type="match status" value="1"/>
</dbReference>
<evidence type="ECO:0000256" key="1">
    <source>
        <dbReference type="SAM" id="MobiDB-lite"/>
    </source>
</evidence>
<dbReference type="InParanoid" id="A0A5J5EI48"/>